<organism evidence="1 2">
    <name type="scientific">Prochlorococcus marinus (strain NATL1A)</name>
    <dbReference type="NCBI Taxonomy" id="167555"/>
    <lineage>
        <taxon>Bacteria</taxon>
        <taxon>Bacillati</taxon>
        <taxon>Cyanobacteriota</taxon>
        <taxon>Cyanophyceae</taxon>
        <taxon>Synechococcales</taxon>
        <taxon>Prochlorococcaceae</taxon>
        <taxon>Prochlorococcus</taxon>
    </lineage>
</organism>
<name>A2C3D0_PROM1</name>
<accession>A2C3D0</accession>
<gene>
    <name evidence="1" type="ordered locus">NATL1_14321</name>
</gene>
<dbReference type="AlphaFoldDB" id="A2C3D0"/>
<dbReference type="Proteomes" id="UP000002592">
    <property type="component" value="Chromosome"/>
</dbReference>
<evidence type="ECO:0000313" key="1">
    <source>
        <dbReference type="EMBL" id="ABM75990.1"/>
    </source>
</evidence>
<proteinExistence type="predicted"/>
<dbReference type="KEGG" id="pme:NATL1_14321"/>
<sequence>MFMSSADSIFFKSRAEYLCNSKLHVLDQYWSINNSHPMHKQMHEIIEIILNSRGEKTIKQSRLDLVRNFERSLSISTPMGSLRANIISFISFFVMSKVNPTNL</sequence>
<dbReference type="EMBL" id="CP000553">
    <property type="protein sequence ID" value="ABM75990.1"/>
    <property type="molecule type" value="Genomic_DNA"/>
</dbReference>
<dbReference type="HOGENOM" id="CLU_2261269_0_0_3"/>
<reference evidence="2" key="1">
    <citation type="journal article" date="2007" name="PLoS Genet.">
        <title>Patterns and implications of gene gain and loss in the evolution of Prochlorococcus.</title>
        <authorList>
            <person name="Kettler G.C."/>
            <person name="Martiny A.C."/>
            <person name="Huang K."/>
            <person name="Zucker J."/>
            <person name="Coleman M.L."/>
            <person name="Rodrigue S."/>
            <person name="Chen F."/>
            <person name="Lapidus A."/>
            <person name="Ferriera S."/>
            <person name="Johnson J."/>
            <person name="Steglich C."/>
            <person name="Church G.M."/>
            <person name="Richardson P."/>
            <person name="Chisholm S.W."/>
        </authorList>
    </citation>
    <scope>NUCLEOTIDE SEQUENCE [LARGE SCALE GENOMIC DNA]</scope>
    <source>
        <strain evidence="2">NATL1A</strain>
    </source>
</reference>
<evidence type="ECO:0000313" key="2">
    <source>
        <dbReference type="Proteomes" id="UP000002592"/>
    </source>
</evidence>
<protein>
    <submittedName>
        <fullName evidence="1">Uncharacterized protein</fullName>
    </submittedName>
</protein>